<dbReference type="PATRIC" id="fig|1240678.4.peg.4121"/>
<protein>
    <submittedName>
        <fullName evidence="2">GCN5 family acetyltransferase</fullName>
    </submittedName>
</protein>
<name>A0A0D7CJX9_9ACTN</name>
<sequence length="265" mass="28483">MNFVHSTSGTGNNAVAVTRVSDMQWHAMEDDRTVARGDASRRPDGRLFVSIDAWHSAVFDRMANAMLADLPTPLYTVVDEADTDSRSAWERVGFAAARREWGYVVPTDPQVTGLGSVRPPSGVTIVPAGDADEGPLRALDRIIRDEVEAAVGWQTMPAEVLPRPAGTTVIDPSKYAVARHLDQYVGLVRVAPLTRQPRIGLIAVRADRHRRGIARSLLAHALGSLYGSGAAAAWAEVDESNAAATALFEGIGARRAAGTLELVRR</sequence>
<evidence type="ECO:0000313" key="2">
    <source>
        <dbReference type="EMBL" id="KIZ16513.1"/>
    </source>
</evidence>
<dbReference type="InterPro" id="IPR000182">
    <property type="entry name" value="GNAT_dom"/>
</dbReference>
<dbReference type="SUPFAM" id="SSF55729">
    <property type="entry name" value="Acyl-CoA N-acyltransferases (Nat)"/>
    <property type="match status" value="1"/>
</dbReference>
<dbReference type="Gene3D" id="3.40.630.30">
    <property type="match status" value="1"/>
</dbReference>
<gene>
    <name evidence="2" type="ORF">SNA_19530</name>
</gene>
<dbReference type="CDD" id="cd04301">
    <property type="entry name" value="NAT_SF"/>
    <property type="match status" value="1"/>
</dbReference>
<comment type="caution">
    <text evidence="2">The sequence shown here is derived from an EMBL/GenBank/DDBJ whole genome shotgun (WGS) entry which is preliminary data.</text>
</comment>
<dbReference type="AlphaFoldDB" id="A0A0D7CJX9"/>
<proteinExistence type="predicted"/>
<keyword evidence="3" id="KW-1185">Reference proteome</keyword>
<feature type="domain" description="N-acetyltransferase" evidence="1">
    <location>
        <begin position="123"/>
        <end position="265"/>
    </location>
</feature>
<dbReference type="RefSeq" id="WP_030063170.1">
    <property type="nucleotide sequence ID" value="NZ_JRKI01000027.1"/>
</dbReference>
<evidence type="ECO:0000259" key="1">
    <source>
        <dbReference type="PROSITE" id="PS51186"/>
    </source>
</evidence>
<evidence type="ECO:0000313" key="3">
    <source>
        <dbReference type="Proteomes" id="UP000032458"/>
    </source>
</evidence>
<dbReference type="InterPro" id="IPR016181">
    <property type="entry name" value="Acyl_CoA_acyltransferase"/>
</dbReference>
<organism evidence="2 3">
    <name type="scientific">Streptomyces natalensis ATCC 27448</name>
    <dbReference type="NCBI Taxonomy" id="1240678"/>
    <lineage>
        <taxon>Bacteria</taxon>
        <taxon>Bacillati</taxon>
        <taxon>Actinomycetota</taxon>
        <taxon>Actinomycetes</taxon>
        <taxon>Kitasatosporales</taxon>
        <taxon>Streptomycetaceae</taxon>
        <taxon>Streptomyces</taxon>
    </lineage>
</organism>
<dbReference type="PROSITE" id="PS51186">
    <property type="entry name" value="GNAT"/>
    <property type="match status" value="1"/>
</dbReference>
<keyword evidence="2" id="KW-0808">Transferase</keyword>
<dbReference type="GO" id="GO:0016747">
    <property type="term" value="F:acyltransferase activity, transferring groups other than amino-acyl groups"/>
    <property type="evidence" value="ECO:0007669"/>
    <property type="project" value="InterPro"/>
</dbReference>
<dbReference type="Pfam" id="PF00583">
    <property type="entry name" value="Acetyltransf_1"/>
    <property type="match status" value="1"/>
</dbReference>
<dbReference type="Proteomes" id="UP000032458">
    <property type="component" value="Unassembled WGS sequence"/>
</dbReference>
<reference evidence="2 3" key="1">
    <citation type="submission" date="2014-09" db="EMBL/GenBank/DDBJ databases">
        <title>Draft genome sequence of Streptomyces natalensis ATCC 27448, producer of the antifungal pimaricin.</title>
        <authorList>
            <person name="Mendes M.V."/>
            <person name="Beites T."/>
            <person name="Pires S."/>
            <person name="Santos C.L."/>
            <person name="Moradas-Ferreira P."/>
        </authorList>
    </citation>
    <scope>NUCLEOTIDE SEQUENCE [LARGE SCALE GENOMIC DNA]</scope>
    <source>
        <strain evidence="2 3">ATCC 27448</strain>
    </source>
</reference>
<accession>A0A0D7CJX9</accession>
<dbReference type="EMBL" id="JRKI01000027">
    <property type="protein sequence ID" value="KIZ16513.1"/>
    <property type="molecule type" value="Genomic_DNA"/>
</dbReference>